<dbReference type="InterPro" id="IPR011050">
    <property type="entry name" value="Pectin_lyase_fold/virulence"/>
</dbReference>
<organism evidence="3 4">
    <name type="scientific">Micromonospora phaseoli</name>
    <dbReference type="NCBI Taxonomy" id="1144548"/>
    <lineage>
        <taxon>Bacteria</taxon>
        <taxon>Bacillati</taxon>
        <taxon>Actinomycetota</taxon>
        <taxon>Actinomycetes</taxon>
        <taxon>Micromonosporales</taxon>
        <taxon>Micromonosporaceae</taxon>
        <taxon>Micromonospora</taxon>
    </lineage>
</organism>
<name>A0A1H6TCM9_9ACTN</name>
<keyword evidence="2" id="KW-0732">Signal</keyword>
<reference evidence="4" key="1">
    <citation type="submission" date="2016-10" db="EMBL/GenBank/DDBJ databases">
        <authorList>
            <person name="Varghese N."/>
            <person name="Submissions S."/>
        </authorList>
    </citation>
    <scope>NUCLEOTIDE SEQUENCE [LARGE SCALE GENOMIC DNA]</scope>
    <source>
        <strain evidence="4">CGMCC 4.7038</strain>
    </source>
</reference>
<feature type="region of interest" description="Disordered" evidence="1">
    <location>
        <begin position="34"/>
        <end position="86"/>
    </location>
</feature>
<evidence type="ECO:0008006" key="5">
    <source>
        <dbReference type="Google" id="ProtNLM"/>
    </source>
</evidence>
<feature type="compositionally biased region" description="Pro residues" evidence="1">
    <location>
        <begin position="39"/>
        <end position="59"/>
    </location>
</feature>
<dbReference type="AlphaFoldDB" id="A0A1H6TCM9"/>
<dbReference type="Gene3D" id="2.160.20.10">
    <property type="entry name" value="Single-stranded right-handed beta-helix, Pectin lyase-like"/>
    <property type="match status" value="1"/>
</dbReference>
<dbReference type="SUPFAM" id="SSF51126">
    <property type="entry name" value="Pectin lyase-like"/>
    <property type="match status" value="1"/>
</dbReference>
<proteinExistence type="predicted"/>
<feature type="compositionally biased region" description="Pro residues" evidence="1">
    <location>
        <begin position="70"/>
        <end position="81"/>
    </location>
</feature>
<evidence type="ECO:0000256" key="1">
    <source>
        <dbReference type="SAM" id="MobiDB-lite"/>
    </source>
</evidence>
<evidence type="ECO:0000256" key="2">
    <source>
        <dbReference type="SAM" id="SignalP"/>
    </source>
</evidence>
<protein>
    <recommendedName>
        <fullName evidence="5">Right handed beta helix region</fullName>
    </recommendedName>
</protein>
<dbReference type="InterPro" id="IPR012334">
    <property type="entry name" value="Pectin_lyas_fold"/>
</dbReference>
<dbReference type="RefSeq" id="WP_139217898.1">
    <property type="nucleotide sequence ID" value="NZ_BOPI01000024.1"/>
</dbReference>
<evidence type="ECO:0000313" key="4">
    <source>
        <dbReference type="Proteomes" id="UP000198707"/>
    </source>
</evidence>
<feature type="compositionally biased region" description="Low complexity" evidence="1">
    <location>
        <begin position="60"/>
        <end position="69"/>
    </location>
</feature>
<evidence type="ECO:0000313" key="3">
    <source>
        <dbReference type="EMBL" id="SEI73995.1"/>
    </source>
</evidence>
<dbReference type="EMBL" id="FNYV01000001">
    <property type="protein sequence ID" value="SEI73995.1"/>
    <property type="molecule type" value="Genomic_DNA"/>
</dbReference>
<dbReference type="STRING" id="1144548.SAMN05443287_101950"/>
<sequence>MKPRHGNRRNRRLTVVGALAVLLATSGALAVNSYAASRQPPPPSASTPVPTPIPSPRPTSSPSLTSAPSPTSPPSPTPPPSASRGCALPGYPTAACTGVPAGWTPKVRHQGDLVITRAGTVLADHLVTGSILVKAENVVIRRTRLYGTVDNFVGDRIYGRMLIEDSEVVNPPGQQYSTNQLYAFGVANYTCRRCKVVNRMEGWRVGAKVYAGAGPVTIEDSYARLAVPPGMCRSVDPHGDGVQGYGGPTVVLRHNTIDQRLDDCPTAPIFVPDQDNDGGTIRDNLLAGGSYSLRASGGWFPAITGNKIVHDSYAYGPVDIDCRKVGTWSGNATVRYDWTAGRVLSEVKPLVRCG</sequence>
<feature type="signal peptide" evidence="2">
    <location>
        <begin position="1"/>
        <end position="30"/>
    </location>
</feature>
<dbReference type="OrthoDB" id="505641at2"/>
<keyword evidence="4" id="KW-1185">Reference proteome</keyword>
<feature type="chain" id="PRO_5038682649" description="Right handed beta helix region" evidence="2">
    <location>
        <begin position="31"/>
        <end position="354"/>
    </location>
</feature>
<gene>
    <name evidence="3" type="ORF">SAMN05443287_101950</name>
</gene>
<dbReference type="Proteomes" id="UP000198707">
    <property type="component" value="Unassembled WGS sequence"/>
</dbReference>
<accession>A0A1H6TCM9</accession>